<comment type="similarity">
    <text evidence="1">Belongs to the heat shock protein 70 family.</text>
</comment>
<sequence length="236" mass="26766">QSCASVIVFEGESSRVRDNHLLGNFQLYGISPAPSGVPNIAVTFEIDVNGILNVSAVEQSTGHENKITIINDNGNLSKDEIQRMIADAEQYKKEDEIQRDRLEAMNSLESYCFNIRAKINDEKLADKFHIYDTKKMIDTIEDTLIWLETNQFAEKEEFVQKLRELEAIYSSVTIKIHTAEDGAVKVPEEFSNDSTEARSFPSVTLELNRGDELSNLNSRLLDIRNEHHRELFGLSA</sequence>
<dbReference type="InterPro" id="IPR029047">
    <property type="entry name" value="HSP70_peptide-bd_sf"/>
</dbReference>
<organism evidence="4 6">
    <name type="scientific">Rotaria sordida</name>
    <dbReference type="NCBI Taxonomy" id="392033"/>
    <lineage>
        <taxon>Eukaryota</taxon>
        <taxon>Metazoa</taxon>
        <taxon>Spiralia</taxon>
        <taxon>Gnathifera</taxon>
        <taxon>Rotifera</taxon>
        <taxon>Eurotatoria</taxon>
        <taxon>Bdelloidea</taxon>
        <taxon>Philodinida</taxon>
        <taxon>Philodinidae</taxon>
        <taxon>Rotaria</taxon>
    </lineage>
</organism>
<evidence type="ECO:0000256" key="2">
    <source>
        <dbReference type="ARBA" id="ARBA00022741"/>
    </source>
</evidence>
<dbReference type="Gene3D" id="1.20.1270.10">
    <property type="match status" value="1"/>
</dbReference>
<dbReference type="SUPFAM" id="SSF100920">
    <property type="entry name" value="Heat shock protein 70kD (HSP70), peptide-binding domain"/>
    <property type="match status" value="1"/>
</dbReference>
<evidence type="ECO:0000313" key="7">
    <source>
        <dbReference type="Proteomes" id="UP000663870"/>
    </source>
</evidence>
<dbReference type="SUPFAM" id="SSF100934">
    <property type="entry name" value="Heat shock protein 70kD (HSP70), C-terminal subdomain"/>
    <property type="match status" value="1"/>
</dbReference>
<evidence type="ECO:0008006" key="8">
    <source>
        <dbReference type="Google" id="ProtNLM"/>
    </source>
</evidence>
<dbReference type="EMBL" id="CAJNOL010009626">
    <property type="protein sequence ID" value="CAF1644548.1"/>
    <property type="molecule type" value="Genomic_DNA"/>
</dbReference>
<dbReference type="EMBL" id="CAJNOH010007955">
    <property type="protein sequence ID" value="CAF1469508.1"/>
    <property type="molecule type" value="Genomic_DNA"/>
</dbReference>
<dbReference type="PANTHER" id="PTHR19375">
    <property type="entry name" value="HEAT SHOCK PROTEIN 70KDA"/>
    <property type="match status" value="1"/>
</dbReference>
<feature type="non-terminal residue" evidence="4">
    <location>
        <position position="236"/>
    </location>
</feature>
<dbReference type="InterPro" id="IPR029048">
    <property type="entry name" value="HSP70_C_sf"/>
</dbReference>
<dbReference type="GO" id="GO:0140662">
    <property type="term" value="F:ATP-dependent protein folding chaperone"/>
    <property type="evidence" value="ECO:0007669"/>
    <property type="project" value="InterPro"/>
</dbReference>
<dbReference type="GO" id="GO:0005524">
    <property type="term" value="F:ATP binding"/>
    <property type="evidence" value="ECO:0007669"/>
    <property type="project" value="UniProtKB-KW"/>
</dbReference>
<name>A0A815QX43_9BILA</name>
<proteinExistence type="inferred from homology"/>
<reference evidence="4" key="1">
    <citation type="submission" date="2021-02" db="EMBL/GenBank/DDBJ databases">
        <authorList>
            <person name="Nowell W R."/>
        </authorList>
    </citation>
    <scope>NUCLEOTIDE SEQUENCE</scope>
</reference>
<evidence type="ECO:0000256" key="3">
    <source>
        <dbReference type="ARBA" id="ARBA00022840"/>
    </source>
</evidence>
<keyword evidence="3" id="KW-0067">ATP-binding</keyword>
<evidence type="ECO:0000313" key="4">
    <source>
        <dbReference type="EMBL" id="CAF1469508.1"/>
    </source>
</evidence>
<dbReference type="Pfam" id="PF00012">
    <property type="entry name" value="HSP70"/>
    <property type="match status" value="1"/>
</dbReference>
<keyword evidence="2" id="KW-0547">Nucleotide-binding</keyword>
<accession>A0A815QX43</accession>
<evidence type="ECO:0000313" key="5">
    <source>
        <dbReference type="EMBL" id="CAF1644548.1"/>
    </source>
</evidence>
<dbReference type="Gene3D" id="2.60.34.10">
    <property type="entry name" value="Substrate Binding Domain Of DNAk, Chain A, domain 1"/>
    <property type="match status" value="1"/>
</dbReference>
<gene>
    <name evidence="5" type="ORF">JXQ802_LOCUS53686</name>
    <name evidence="4" type="ORF">PYM288_LOCUS37285</name>
</gene>
<evidence type="ECO:0000256" key="1">
    <source>
        <dbReference type="ARBA" id="ARBA00007381"/>
    </source>
</evidence>
<dbReference type="InterPro" id="IPR013126">
    <property type="entry name" value="Hsp_70_fam"/>
</dbReference>
<dbReference type="Proteomes" id="UP000663870">
    <property type="component" value="Unassembled WGS sequence"/>
</dbReference>
<evidence type="ECO:0000313" key="6">
    <source>
        <dbReference type="Proteomes" id="UP000663854"/>
    </source>
</evidence>
<protein>
    <recommendedName>
        <fullName evidence="8">Heat shock protein 70</fullName>
    </recommendedName>
</protein>
<dbReference type="AlphaFoldDB" id="A0A815QX43"/>
<dbReference type="Proteomes" id="UP000663854">
    <property type="component" value="Unassembled WGS sequence"/>
</dbReference>
<keyword evidence="7" id="KW-1185">Reference proteome</keyword>
<comment type="caution">
    <text evidence="4">The sequence shown here is derived from an EMBL/GenBank/DDBJ whole genome shotgun (WGS) entry which is preliminary data.</text>
</comment>